<keyword evidence="6" id="KW-0456">Lyase</keyword>
<keyword evidence="2 7" id="KW-0732">Signal</keyword>
<evidence type="ECO:0000256" key="1">
    <source>
        <dbReference type="ARBA" id="ARBA00022722"/>
    </source>
</evidence>
<reference evidence="8" key="1">
    <citation type="submission" date="2020-05" db="EMBL/GenBank/DDBJ databases">
        <title>Mycena genomes resolve the evolution of fungal bioluminescence.</title>
        <authorList>
            <person name="Tsai I.J."/>
        </authorList>
    </citation>
    <scope>NUCLEOTIDE SEQUENCE</scope>
    <source>
        <strain evidence="8">CCC161011</strain>
    </source>
</reference>
<dbReference type="GO" id="GO:0004521">
    <property type="term" value="F:RNA endonuclease activity"/>
    <property type="evidence" value="ECO:0007669"/>
    <property type="project" value="InterPro"/>
</dbReference>
<dbReference type="SUPFAM" id="SSF53933">
    <property type="entry name" value="Microbial ribonucleases"/>
    <property type="match status" value="1"/>
</dbReference>
<evidence type="ECO:0000256" key="6">
    <source>
        <dbReference type="ARBA" id="ARBA00023239"/>
    </source>
</evidence>
<feature type="signal peptide" evidence="7">
    <location>
        <begin position="1"/>
        <end position="17"/>
    </location>
</feature>
<gene>
    <name evidence="8" type="ORF">MVEN_00927300</name>
</gene>
<dbReference type="OrthoDB" id="5425539at2759"/>
<comment type="caution">
    <text evidence="8">The sequence shown here is derived from an EMBL/GenBank/DDBJ whole genome shotgun (WGS) entry which is preliminary data.</text>
</comment>
<keyword evidence="1" id="KW-0540">Nuclease</keyword>
<protein>
    <submittedName>
        <fullName evidence="8">Guanyl-specific ribonuclease T1</fullName>
    </submittedName>
</protein>
<feature type="chain" id="PRO_5034023534" evidence="7">
    <location>
        <begin position="18"/>
        <end position="133"/>
    </location>
</feature>
<keyword evidence="9" id="KW-1185">Reference proteome</keyword>
<dbReference type="GO" id="GO:0003723">
    <property type="term" value="F:RNA binding"/>
    <property type="evidence" value="ECO:0007669"/>
    <property type="project" value="InterPro"/>
</dbReference>
<keyword evidence="4" id="KW-0378">Hydrolase</keyword>
<evidence type="ECO:0000256" key="7">
    <source>
        <dbReference type="SAM" id="SignalP"/>
    </source>
</evidence>
<proteinExistence type="predicted"/>
<dbReference type="InterPro" id="IPR048269">
    <property type="entry name" value="RNase_U2"/>
</dbReference>
<dbReference type="InterPro" id="IPR000026">
    <property type="entry name" value="N1-like"/>
</dbReference>
<evidence type="ECO:0000313" key="9">
    <source>
        <dbReference type="Proteomes" id="UP000620124"/>
    </source>
</evidence>
<dbReference type="Pfam" id="PF00545">
    <property type="entry name" value="Ribonuclease"/>
    <property type="match status" value="1"/>
</dbReference>
<dbReference type="GO" id="GO:0016829">
    <property type="term" value="F:lyase activity"/>
    <property type="evidence" value="ECO:0007669"/>
    <property type="project" value="UniProtKB-KW"/>
</dbReference>
<evidence type="ECO:0000256" key="4">
    <source>
        <dbReference type="ARBA" id="ARBA00022801"/>
    </source>
</evidence>
<dbReference type="InterPro" id="IPR016191">
    <property type="entry name" value="Ribonuclease/ribotoxin"/>
</dbReference>
<evidence type="ECO:0000256" key="5">
    <source>
        <dbReference type="ARBA" id="ARBA00023157"/>
    </source>
</evidence>
<keyword evidence="5" id="KW-1015">Disulfide bond</keyword>
<dbReference type="PIRSF" id="PIRSF037430">
    <property type="entry name" value="RNase_U2"/>
    <property type="match status" value="1"/>
</dbReference>
<evidence type="ECO:0000256" key="2">
    <source>
        <dbReference type="ARBA" id="ARBA00022729"/>
    </source>
</evidence>
<keyword evidence="3" id="KW-0255">Endonuclease</keyword>
<accession>A0A8H6YBL3</accession>
<evidence type="ECO:0000256" key="3">
    <source>
        <dbReference type="ARBA" id="ARBA00022759"/>
    </source>
</evidence>
<dbReference type="GO" id="GO:0016787">
    <property type="term" value="F:hydrolase activity"/>
    <property type="evidence" value="ECO:0007669"/>
    <property type="project" value="UniProtKB-KW"/>
</dbReference>
<dbReference type="AlphaFoldDB" id="A0A8H6YBL3"/>
<organism evidence="8 9">
    <name type="scientific">Mycena venus</name>
    <dbReference type="NCBI Taxonomy" id="2733690"/>
    <lineage>
        <taxon>Eukaryota</taxon>
        <taxon>Fungi</taxon>
        <taxon>Dikarya</taxon>
        <taxon>Basidiomycota</taxon>
        <taxon>Agaricomycotina</taxon>
        <taxon>Agaricomycetes</taxon>
        <taxon>Agaricomycetidae</taxon>
        <taxon>Agaricales</taxon>
        <taxon>Marasmiineae</taxon>
        <taxon>Mycenaceae</taxon>
        <taxon>Mycena</taxon>
    </lineage>
</organism>
<dbReference type="PANTHER" id="PTHR42104">
    <property type="entry name" value="EXTRACELLULAR GUANYL-SPECIFIC RIBONUCLEASE RNTA (AFU_ORTHOLOGUE AFUA_4G03230)"/>
    <property type="match status" value="1"/>
</dbReference>
<dbReference type="PANTHER" id="PTHR42104:SF1">
    <property type="entry name" value="EXTRACELLULAR GUANYL-SPECIFIC RIBONUCLEASE RNTA (AFU_ORTHOLOGUE AFUA_4G03230)"/>
    <property type="match status" value="1"/>
</dbReference>
<dbReference type="EMBL" id="JACAZI010000007">
    <property type="protein sequence ID" value="KAF7355979.1"/>
    <property type="molecule type" value="Genomic_DNA"/>
</dbReference>
<name>A0A8H6YBL3_9AGAR</name>
<evidence type="ECO:0000313" key="8">
    <source>
        <dbReference type="EMBL" id="KAF7355979.1"/>
    </source>
</evidence>
<dbReference type="Proteomes" id="UP000620124">
    <property type="component" value="Unassembled WGS sequence"/>
</dbReference>
<dbReference type="Gene3D" id="3.10.450.30">
    <property type="entry name" value="Microbial ribonucleases"/>
    <property type="match status" value="1"/>
</dbReference>
<sequence>MFTSLIITTVIAALAIASPAPRALPSGDVTCGRNVYTVSQVSAAVSGGFAHRNNPIGSGNYPHEYFVESSEHIELFCSGSSFLEYPILPGGVAYSGGSPGADRVVFTTSGTYCAVVTHTGAATEDGFTSCEGD</sequence>